<sequence>MLGALAAYASDDSDSDTLPQNPKAIPKPAPAATQKESSLALPSPSQPLSKPKTKRAVFTVAKPTKGSDDDESNESQRP</sequence>
<dbReference type="AlphaFoldDB" id="A0A0C9ULW4"/>
<keyword evidence="3" id="KW-1185">Reference proteome</keyword>
<protein>
    <submittedName>
        <fullName evidence="2">Uncharacterized protein</fullName>
    </submittedName>
</protein>
<evidence type="ECO:0000256" key="1">
    <source>
        <dbReference type="SAM" id="MobiDB-lite"/>
    </source>
</evidence>
<feature type="compositionally biased region" description="Low complexity" evidence="1">
    <location>
        <begin position="22"/>
        <end position="50"/>
    </location>
</feature>
<evidence type="ECO:0000313" key="3">
    <source>
        <dbReference type="Proteomes" id="UP000054279"/>
    </source>
</evidence>
<organism evidence="2 3">
    <name type="scientific">Sphaerobolus stellatus (strain SS14)</name>
    <dbReference type="NCBI Taxonomy" id="990650"/>
    <lineage>
        <taxon>Eukaryota</taxon>
        <taxon>Fungi</taxon>
        <taxon>Dikarya</taxon>
        <taxon>Basidiomycota</taxon>
        <taxon>Agaricomycotina</taxon>
        <taxon>Agaricomycetes</taxon>
        <taxon>Phallomycetidae</taxon>
        <taxon>Geastrales</taxon>
        <taxon>Sphaerobolaceae</taxon>
        <taxon>Sphaerobolus</taxon>
    </lineage>
</organism>
<name>A0A0C9ULW4_SPHS4</name>
<evidence type="ECO:0000313" key="2">
    <source>
        <dbReference type="EMBL" id="KIJ44043.1"/>
    </source>
</evidence>
<proteinExistence type="predicted"/>
<dbReference type="EMBL" id="KN837119">
    <property type="protein sequence ID" value="KIJ44043.1"/>
    <property type="molecule type" value="Genomic_DNA"/>
</dbReference>
<gene>
    <name evidence="2" type="ORF">M422DRAFT_252538</name>
</gene>
<reference evidence="2 3" key="1">
    <citation type="submission" date="2014-06" db="EMBL/GenBank/DDBJ databases">
        <title>Evolutionary Origins and Diversification of the Mycorrhizal Mutualists.</title>
        <authorList>
            <consortium name="DOE Joint Genome Institute"/>
            <consortium name="Mycorrhizal Genomics Consortium"/>
            <person name="Kohler A."/>
            <person name="Kuo A."/>
            <person name="Nagy L.G."/>
            <person name="Floudas D."/>
            <person name="Copeland A."/>
            <person name="Barry K.W."/>
            <person name="Cichocki N."/>
            <person name="Veneault-Fourrey C."/>
            <person name="LaButti K."/>
            <person name="Lindquist E.A."/>
            <person name="Lipzen A."/>
            <person name="Lundell T."/>
            <person name="Morin E."/>
            <person name="Murat C."/>
            <person name="Riley R."/>
            <person name="Ohm R."/>
            <person name="Sun H."/>
            <person name="Tunlid A."/>
            <person name="Henrissat B."/>
            <person name="Grigoriev I.V."/>
            <person name="Hibbett D.S."/>
            <person name="Martin F."/>
        </authorList>
    </citation>
    <scope>NUCLEOTIDE SEQUENCE [LARGE SCALE GENOMIC DNA]</scope>
    <source>
        <strain evidence="2 3">SS14</strain>
    </source>
</reference>
<accession>A0A0C9ULW4</accession>
<feature type="compositionally biased region" description="Acidic residues" evidence="1">
    <location>
        <begin position="68"/>
        <end position="78"/>
    </location>
</feature>
<feature type="compositionally biased region" description="Low complexity" evidence="1">
    <location>
        <begin position="1"/>
        <end position="10"/>
    </location>
</feature>
<dbReference type="Proteomes" id="UP000054279">
    <property type="component" value="Unassembled WGS sequence"/>
</dbReference>
<dbReference type="HOGENOM" id="CLU_2628750_0_0_1"/>
<feature type="region of interest" description="Disordered" evidence="1">
    <location>
        <begin position="1"/>
        <end position="78"/>
    </location>
</feature>
<feature type="non-terminal residue" evidence="2">
    <location>
        <position position="78"/>
    </location>
</feature>